<evidence type="ECO:0000256" key="2">
    <source>
        <dbReference type="SAM" id="SignalP"/>
    </source>
</evidence>
<feature type="region of interest" description="Disordered" evidence="1">
    <location>
        <begin position="289"/>
        <end position="330"/>
    </location>
</feature>
<evidence type="ECO:0000313" key="3">
    <source>
        <dbReference type="Proteomes" id="UP001652663"/>
    </source>
</evidence>
<keyword evidence="3" id="KW-1185">Reference proteome</keyword>
<sequence>MLLLLLSCLLPTTNGKNCLQCWQELPALIDYDLQILWGTPGPPAELSQSLHSLFMDNQSSPENSYLGQDHLEEAAGTLFTHIDKAIKKLRDDKPSLLEEVRVLKQQFSKELEDVSEGLKDKGESCDSCSHPSPSQLCLPPQKLSLSTISPSWAACNESCDIRSTLEVISCTTCQKHFLTCQDPAVCPGQWSTNHLGLQPPRLHSRSMDWEELQVGYGHRHRSAPGDPSWRCYIFWLKKKKKKEEEEAQKVLGHPGSPRRESCVCLGIASLEAPSLVPWAWFPKECRIEGWDSGEPPSAPSVSRPIQGQAPGTEQEQSPQSPTDPQSAPCP</sequence>
<dbReference type="Proteomes" id="UP001652663">
    <property type="component" value="Chromosome 2"/>
</dbReference>
<protein>
    <submittedName>
        <fullName evidence="4">Testis-expressed protein 51 isoform X1</fullName>
    </submittedName>
</protein>
<organism evidence="3 4">
    <name type="scientific">Bos indicus</name>
    <name type="common">Zebu</name>
    <dbReference type="NCBI Taxonomy" id="9915"/>
    <lineage>
        <taxon>Eukaryota</taxon>
        <taxon>Metazoa</taxon>
        <taxon>Chordata</taxon>
        <taxon>Craniata</taxon>
        <taxon>Vertebrata</taxon>
        <taxon>Euteleostomi</taxon>
        <taxon>Mammalia</taxon>
        <taxon>Eutheria</taxon>
        <taxon>Laurasiatheria</taxon>
        <taxon>Artiodactyla</taxon>
        <taxon>Ruminantia</taxon>
        <taxon>Pecora</taxon>
        <taxon>Bovidae</taxon>
        <taxon>Bovinae</taxon>
        <taxon>Bos</taxon>
    </lineage>
</organism>
<dbReference type="RefSeq" id="XP_070625371.1">
    <property type="nucleotide sequence ID" value="XM_070769270.1"/>
</dbReference>
<feature type="signal peptide" evidence="2">
    <location>
        <begin position="1"/>
        <end position="15"/>
    </location>
</feature>
<reference evidence="4" key="2">
    <citation type="submission" date="2025-08" db="UniProtKB">
        <authorList>
            <consortium name="RefSeq"/>
        </authorList>
    </citation>
    <scope>IDENTIFICATION</scope>
    <source>
        <tissue evidence="4">Blood</tissue>
    </source>
</reference>
<dbReference type="GeneID" id="109575480"/>
<keyword evidence="2" id="KW-0732">Signal</keyword>
<feature type="compositionally biased region" description="Polar residues" evidence="1">
    <location>
        <begin position="299"/>
        <end position="330"/>
    </location>
</feature>
<reference evidence="3" key="1">
    <citation type="submission" date="2025-05" db="UniProtKB">
        <authorList>
            <consortium name="RefSeq"/>
        </authorList>
    </citation>
    <scope>NUCLEOTIDE SEQUENCE [LARGE SCALE GENOMIC DNA]</scope>
</reference>
<accession>A0ABM4QPZ8</accession>
<evidence type="ECO:0000256" key="1">
    <source>
        <dbReference type="SAM" id="MobiDB-lite"/>
    </source>
</evidence>
<proteinExistence type="predicted"/>
<feature type="chain" id="PRO_5045153486" evidence="2">
    <location>
        <begin position="16"/>
        <end position="330"/>
    </location>
</feature>
<evidence type="ECO:0000313" key="4">
    <source>
        <dbReference type="RefSeq" id="XP_070625371.1"/>
    </source>
</evidence>
<gene>
    <name evidence="4" type="primary">TEX51</name>
</gene>
<name>A0ABM4QPZ8_BOSIN</name>